<comment type="caution">
    <text evidence="5">The sequence shown here is derived from an EMBL/GenBank/DDBJ whole genome shotgun (WGS) entry which is preliminary data.</text>
</comment>
<keyword evidence="3" id="KW-0949">S-adenosyl-L-methionine</keyword>
<evidence type="ECO:0000313" key="5">
    <source>
        <dbReference type="EMBL" id="GAA1669135.1"/>
    </source>
</evidence>
<evidence type="ECO:0000313" key="6">
    <source>
        <dbReference type="Proteomes" id="UP001500280"/>
    </source>
</evidence>
<organism evidence="5 6">
    <name type="scientific">Kribbella yunnanensis</name>
    <dbReference type="NCBI Taxonomy" id="190194"/>
    <lineage>
        <taxon>Bacteria</taxon>
        <taxon>Bacillati</taxon>
        <taxon>Actinomycetota</taxon>
        <taxon>Actinomycetes</taxon>
        <taxon>Propionibacteriales</taxon>
        <taxon>Kribbellaceae</taxon>
        <taxon>Kribbella</taxon>
    </lineage>
</organism>
<evidence type="ECO:0000259" key="4">
    <source>
        <dbReference type="Pfam" id="PF13649"/>
    </source>
</evidence>
<feature type="domain" description="Methyltransferase" evidence="4">
    <location>
        <begin position="55"/>
        <end position="151"/>
    </location>
</feature>
<dbReference type="PANTHER" id="PTHR43464:SF19">
    <property type="entry name" value="UBIQUINONE BIOSYNTHESIS O-METHYLTRANSFERASE, MITOCHONDRIAL"/>
    <property type="match status" value="1"/>
</dbReference>
<dbReference type="SUPFAM" id="SSF53335">
    <property type="entry name" value="S-adenosyl-L-methionine-dependent methyltransferases"/>
    <property type="match status" value="1"/>
</dbReference>
<dbReference type="InterPro" id="IPR029063">
    <property type="entry name" value="SAM-dependent_MTases_sf"/>
</dbReference>
<reference evidence="5 6" key="1">
    <citation type="journal article" date="2019" name="Int. J. Syst. Evol. Microbiol.">
        <title>The Global Catalogue of Microorganisms (GCM) 10K type strain sequencing project: providing services to taxonomists for standard genome sequencing and annotation.</title>
        <authorList>
            <consortium name="The Broad Institute Genomics Platform"/>
            <consortium name="The Broad Institute Genome Sequencing Center for Infectious Disease"/>
            <person name="Wu L."/>
            <person name="Ma J."/>
        </authorList>
    </citation>
    <scope>NUCLEOTIDE SEQUENCE [LARGE SCALE GENOMIC DNA]</scope>
    <source>
        <strain evidence="5 6">JCM 14307</strain>
    </source>
</reference>
<keyword evidence="6" id="KW-1185">Reference proteome</keyword>
<keyword evidence="1" id="KW-0489">Methyltransferase</keyword>
<gene>
    <name evidence="5" type="ORF">GCM10009745_09490</name>
</gene>
<evidence type="ECO:0000256" key="2">
    <source>
        <dbReference type="ARBA" id="ARBA00022679"/>
    </source>
</evidence>
<sequence length="219" mass="24368">MRYYEVEARAVYRRVVREGWTQWNEVFEGGGGFADFPNRGFLEGVVGELAVGGRVLEYGCGTGPAACFLAGLGFRVDAVDLIPEAIALAERFAEELGVRVNFGVQDVCRWPAEVETRYDVVLDSFCLQNIVLDEDRAAVFRGVRDRLLPGGRYLISTALYDEDRGYGEEFRYDAVTGICYRGELPYRRHLRPAALRAELVAAGFEVLSFSGNNLVCARG</sequence>
<accession>A0ABN2GCR2</accession>
<dbReference type="InterPro" id="IPR041698">
    <property type="entry name" value="Methyltransf_25"/>
</dbReference>
<keyword evidence="2" id="KW-0808">Transferase</keyword>
<dbReference type="CDD" id="cd02440">
    <property type="entry name" value="AdoMet_MTases"/>
    <property type="match status" value="1"/>
</dbReference>
<evidence type="ECO:0000256" key="1">
    <source>
        <dbReference type="ARBA" id="ARBA00022603"/>
    </source>
</evidence>
<dbReference type="EMBL" id="BAAANF010000002">
    <property type="protein sequence ID" value="GAA1669135.1"/>
    <property type="molecule type" value="Genomic_DNA"/>
</dbReference>
<proteinExistence type="predicted"/>
<dbReference type="Proteomes" id="UP001500280">
    <property type="component" value="Unassembled WGS sequence"/>
</dbReference>
<dbReference type="RefSeq" id="WP_344145496.1">
    <property type="nucleotide sequence ID" value="NZ_BAAANF010000002.1"/>
</dbReference>
<name>A0ABN2GCR2_9ACTN</name>
<dbReference type="Gene3D" id="3.40.50.150">
    <property type="entry name" value="Vaccinia Virus protein VP39"/>
    <property type="match status" value="1"/>
</dbReference>
<dbReference type="Pfam" id="PF13649">
    <property type="entry name" value="Methyltransf_25"/>
    <property type="match status" value="1"/>
</dbReference>
<protein>
    <recommendedName>
        <fullName evidence="4">Methyltransferase domain-containing protein</fullName>
    </recommendedName>
</protein>
<evidence type="ECO:0000256" key="3">
    <source>
        <dbReference type="ARBA" id="ARBA00022691"/>
    </source>
</evidence>
<dbReference type="PANTHER" id="PTHR43464">
    <property type="entry name" value="METHYLTRANSFERASE"/>
    <property type="match status" value="1"/>
</dbReference>